<organism evidence="2 3">
    <name type="scientific">Alkalibacter saccharofermentans DSM 14828</name>
    <dbReference type="NCBI Taxonomy" id="1120975"/>
    <lineage>
        <taxon>Bacteria</taxon>
        <taxon>Bacillati</taxon>
        <taxon>Bacillota</taxon>
        <taxon>Clostridia</taxon>
        <taxon>Eubacteriales</taxon>
        <taxon>Eubacteriaceae</taxon>
        <taxon>Alkalibacter</taxon>
    </lineage>
</organism>
<dbReference type="Pfam" id="PF02645">
    <property type="entry name" value="DegV"/>
    <property type="match status" value="1"/>
</dbReference>
<dbReference type="STRING" id="1120975.SAMN02746064_02101"/>
<dbReference type="InterPro" id="IPR003797">
    <property type="entry name" value="DegV"/>
</dbReference>
<gene>
    <name evidence="2" type="ORF">SAMN02746064_02101</name>
</gene>
<protein>
    <submittedName>
        <fullName evidence="2">EDD domain protein, DegV family</fullName>
    </submittedName>
</protein>
<reference evidence="2 3" key="1">
    <citation type="submission" date="2016-11" db="EMBL/GenBank/DDBJ databases">
        <authorList>
            <person name="Jaros S."/>
            <person name="Januszkiewicz K."/>
            <person name="Wedrychowicz H."/>
        </authorList>
    </citation>
    <scope>NUCLEOTIDE SEQUENCE [LARGE SCALE GENOMIC DNA]</scope>
    <source>
        <strain evidence="2 3">DSM 14828</strain>
    </source>
</reference>
<dbReference type="Gene3D" id="3.40.50.10170">
    <property type="match status" value="1"/>
</dbReference>
<dbReference type="PROSITE" id="PS51482">
    <property type="entry name" value="DEGV"/>
    <property type="match status" value="1"/>
</dbReference>
<dbReference type="SUPFAM" id="SSF82549">
    <property type="entry name" value="DAK1/DegV-like"/>
    <property type="match status" value="1"/>
</dbReference>
<evidence type="ECO:0000256" key="1">
    <source>
        <dbReference type="ARBA" id="ARBA00023121"/>
    </source>
</evidence>
<dbReference type="NCBIfam" id="TIGR00762">
    <property type="entry name" value="DegV"/>
    <property type="match status" value="1"/>
</dbReference>
<dbReference type="Proteomes" id="UP000184251">
    <property type="component" value="Unassembled WGS sequence"/>
</dbReference>
<proteinExistence type="predicted"/>
<dbReference type="GO" id="GO:0008289">
    <property type="term" value="F:lipid binding"/>
    <property type="evidence" value="ECO:0007669"/>
    <property type="project" value="UniProtKB-KW"/>
</dbReference>
<dbReference type="EMBL" id="FQTU01000018">
    <property type="protein sequence ID" value="SHF19469.1"/>
    <property type="molecule type" value="Genomic_DNA"/>
</dbReference>
<sequence>MIKIMADSTCDLSEEMLKRYDISIAPLTVTIDGKTYRDRIDITADQFYSMMENLENPPTTGMPSPASFVDIMKEAVDNGYTEILCICMSSGTSGSYQSAALAKDYFYEEFPDSKIKIHVVDSKCMSHGSGWLILKSARLRDKRATYQELIDFNETFKTNVKHFLTVDDLDHLIRSGRLSGASAIIGKMLKLKPIMSMKDAKGAIVAKERGRKKVLSHYIKEFDKRNDEALTDFIIIGYTTDKSYAENLKTKLIEETSFKGDIYIMQMGVAVGTHVGPGGLSMFFMETGNRKDNLLINEMETLMEMKDAFLQKFSNKS</sequence>
<keyword evidence="1" id="KW-0446">Lipid-binding</keyword>
<dbReference type="PANTHER" id="PTHR33434:SF2">
    <property type="entry name" value="FATTY ACID-BINDING PROTEIN TM_1468"/>
    <property type="match status" value="1"/>
</dbReference>
<dbReference type="Gene3D" id="3.30.1180.10">
    <property type="match status" value="1"/>
</dbReference>
<dbReference type="OrthoDB" id="9781230at2"/>
<dbReference type="AlphaFoldDB" id="A0A1M4ZN52"/>
<name>A0A1M4ZN52_9FIRM</name>
<accession>A0A1M4ZN52</accession>
<dbReference type="RefSeq" id="WP_073271842.1">
    <property type="nucleotide sequence ID" value="NZ_FQTU01000018.1"/>
</dbReference>
<dbReference type="InterPro" id="IPR050270">
    <property type="entry name" value="DegV_domain_contain"/>
</dbReference>
<keyword evidence="3" id="KW-1185">Reference proteome</keyword>
<evidence type="ECO:0000313" key="3">
    <source>
        <dbReference type="Proteomes" id="UP000184251"/>
    </source>
</evidence>
<dbReference type="PANTHER" id="PTHR33434">
    <property type="entry name" value="DEGV DOMAIN-CONTAINING PROTEIN DR_1986-RELATED"/>
    <property type="match status" value="1"/>
</dbReference>
<evidence type="ECO:0000313" key="2">
    <source>
        <dbReference type="EMBL" id="SHF19469.1"/>
    </source>
</evidence>
<dbReference type="InterPro" id="IPR043168">
    <property type="entry name" value="DegV_C"/>
</dbReference>